<gene>
    <name evidence="3" type="ORF">ASPNIDRAFT_128495</name>
</gene>
<dbReference type="Pfam" id="PF12937">
    <property type="entry name" value="F-box-like"/>
    <property type="match status" value="1"/>
</dbReference>
<feature type="non-terminal residue" evidence="3">
    <location>
        <position position="70"/>
    </location>
</feature>
<dbReference type="Gene3D" id="1.20.1280.50">
    <property type="match status" value="1"/>
</dbReference>
<feature type="region of interest" description="Disordered" evidence="1">
    <location>
        <begin position="51"/>
        <end position="70"/>
    </location>
</feature>
<dbReference type="InterPro" id="IPR036047">
    <property type="entry name" value="F-box-like_dom_sf"/>
</dbReference>
<dbReference type="InterPro" id="IPR001810">
    <property type="entry name" value="F-box_dom"/>
</dbReference>
<accession>G3YEF6</accession>
<feature type="domain" description="F-box" evidence="2">
    <location>
        <begin position="20"/>
        <end position="48"/>
    </location>
</feature>
<evidence type="ECO:0000256" key="1">
    <source>
        <dbReference type="SAM" id="MobiDB-lite"/>
    </source>
</evidence>
<comment type="caution">
    <text evidence="3">The sequence shown here is derived from an EMBL/GenBank/DDBJ whole genome shotgun (WGS) entry which is preliminary data.</text>
</comment>
<dbReference type="Proteomes" id="UP000009038">
    <property type="component" value="Unassembled WGS sequence"/>
</dbReference>
<dbReference type="SUPFAM" id="SSF81383">
    <property type="entry name" value="F-box domain"/>
    <property type="match status" value="1"/>
</dbReference>
<dbReference type="HOGENOM" id="CLU_2850401_0_0_1"/>
<protein>
    <recommendedName>
        <fullName evidence="2">F-box domain-containing protein</fullName>
    </recommendedName>
</protein>
<evidence type="ECO:0000313" key="3">
    <source>
        <dbReference type="EMBL" id="EHA19175.1"/>
    </source>
</evidence>
<evidence type="ECO:0000259" key="2">
    <source>
        <dbReference type="Pfam" id="PF12937"/>
    </source>
</evidence>
<sequence>MDTVPPSYQTATTRDAWSIIAHYIPSSDLCAAVLVCRKWHGLFMPFLWGDPASHFGTDNDAVYGRPERSH</sequence>
<name>G3YEF6_ASPNA</name>
<evidence type="ECO:0000313" key="4">
    <source>
        <dbReference type="Proteomes" id="UP000009038"/>
    </source>
</evidence>
<dbReference type="EMBL" id="ACJE01000020">
    <property type="protein sequence ID" value="EHA19175.1"/>
    <property type="molecule type" value="Genomic_DNA"/>
</dbReference>
<dbReference type="AlphaFoldDB" id="G3YEF6"/>
<organism evidence="3 4">
    <name type="scientific">Aspergillus niger (strain ATCC 1015 / CBS 113.46 / FGSC A1144 / LSHB Ac4 / NCTC 3858a / NRRL 328 / USDA 3528.7)</name>
    <dbReference type="NCBI Taxonomy" id="380704"/>
    <lineage>
        <taxon>Eukaryota</taxon>
        <taxon>Fungi</taxon>
        <taxon>Dikarya</taxon>
        <taxon>Ascomycota</taxon>
        <taxon>Pezizomycotina</taxon>
        <taxon>Eurotiomycetes</taxon>
        <taxon>Eurotiomycetidae</taxon>
        <taxon>Eurotiales</taxon>
        <taxon>Aspergillaceae</taxon>
        <taxon>Aspergillus</taxon>
        <taxon>Aspergillus subgen. Circumdati</taxon>
    </lineage>
</organism>
<reference evidence="3 4" key="1">
    <citation type="journal article" date="2011" name="Genome Res.">
        <title>Comparative genomics of citric-acid-producing Aspergillus niger ATCC 1015 versus enzyme-producing CBS 513.88.</title>
        <authorList>
            <person name="Andersen M.R."/>
            <person name="Salazar M.P."/>
            <person name="Schaap P.J."/>
            <person name="van de Vondervoort P.J."/>
            <person name="Culley D."/>
            <person name="Thykaer J."/>
            <person name="Frisvad J.C."/>
            <person name="Nielsen K.F."/>
            <person name="Albang R."/>
            <person name="Albermann K."/>
            <person name="Berka R.M."/>
            <person name="Braus G.H."/>
            <person name="Braus-Stromeyer S.A."/>
            <person name="Corrochano L.M."/>
            <person name="Dai Z."/>
            <person name="van Dijck P.W."/>
            <person name="Hofmann G."/>
            <person name="Lasure L.L."/>
            <person name="Magnuson J.K."/>
            <person name="Menke H."/>
            <person name="Meijer M."/>
            <person name="Meijer S.L."/>
            <person name="Nielsen J.B."/>
            <person name="Nielsen M.L."/>
            <person name="van Ooyen A.J."/>
            <person name="Pel H.J."/>
            <person name="Poulsen L."/>
            <person name="Samson R.A."/>
            <person name="Stam H."/>
            <person name="Tsang A."/>
            <person name="van den Brink J.M."/>
            <person name="Atkins A."/>
            <person name="Aerts A."/>
            <person name="Shapiro H."/>
            <person name="Pangilinan J."/>
            <person name="Salamov A."/>
            <person name="Lou Y."/>
            <person name="Lindquist E."/>
            <person name="Lucas S."/>
            <person name="Grimwood J."/>
            <person name="Grigoriev I.V."/>
            <person name="Kubicek C.P."/>
            <person name="Martinez D."/>
            <person name="van Peij N.N."/>
            <person name="Roubos J.A."/>
            <person name="Nielsen J."/>
            <person name="Baker S.E."/>
        </authorList>
    </citation>
    <scope>NUCLEOTIDE SEQUENCE [LARGE SCALE GENOMIC DNA]</scope>
    <source>
        <strain evidence="4">ATCC 1015 / CBS 113.46 / FGSC A1144 / LSHB Ac4 / NCTC 3858a / NRRL 328 / USDA 3528.7</strain>
    </source>
</reference>
<proteinExistence type="predicted"/>
<dbReference type="STRING" id="380704.G3YEF6"/>